<reference evidence="4" key="1">
    <citation type="journal article" date="2019" name="Int. J. Syst. Evol. Microbiol.">
        <title>The Global Catalogue of Microorganisms (GCM) 10K type strain sequencing project: providing services to taxonomists for standard genome sequencing and annotation.</title>
        <authorList>
            <consortium name="The Broad Institute Genomics Platform"/>
            <consortium name="The Broad Institute Genome Sequencing Center for Infectious Disease"/>
            <person name="Wu L."/>
            <person name="Ma J."/>
        </authorList>
    </citation>
    <scope>NUCLEOTIDE SEQUENCE [LARGE SCALE GENOMIC DNA]</scope>
    <source>
        <strain evidence="4">CGMCC 4.7204</strain>
    </source>
</reference>
<sequence length="131" mass="14951">MRSWRRWGWLCPTKDRLTTYIGGQRVGWFTQVNGPDIAFVFDDEWRTNAGRVELSLSMPKSRRAHRGPAPANRATHPDTSHWRVHNLSSRWPEVTQDGPFRSGAPRPLTATAPLRRAPGIKIGAAGWPERW</sequence>
<feature type="domain" description="HipA N-terminal subdomain 1" evidence="2">
    <location>
        <begin position="19"/>
        <end position="66"/>
    </location>
</feature>
<dbReference type="Proteomes" id="UP001595767">
    <property type="component" value="Unassembled WGS sequence"/>
</dbReference>
<dbReference type="InterPro" id="IPR017508">
    <property type="entry name" value="HipA_N1"/>
</dbReference>
<comment type="caution">
    <text evidence="3">The sequence shown here is derived from an EMBL/GenBank/DDBJ whole genome shotgun (WGS) entry which is preliminary data.</text>
</comment>
<proteinExistence type="predicted"/>
<dbReference type="EMBL" id="JBHSBA010000003">
    <property type="protein sequence ID" value="MFC4123907.1"/>
    <property type="molecule type" value="Genomic_DNA"/>
</dbReference>
<evidence type="ECO:0000313" key="3">
    <source>
        <dbReference type="EMBL" id="MFC4123907.1"/>
    </source>
</evidence>
<accession>A0ABV8KZE1</accession>
<evidence type="ECO:0000259" key="2">
    <source>
        <dbReference type="Pfam" id="PF13657"/>
    </source>
</evidence>
<evidence type="ECO:0000313" key="4">
    <source>
        <dbReference type="Proteomes" id="UP001595767"/>
    </source>
</evidence>
<feature type="region of interest" description="Disordered" evidence="1">
    <location>
        <begin position="59"/>
        <end position="82"/>
    </location>
</feature>
<keyword evidence="4" id="KW-1185">Reference proteome</keyword>
<evidence type="ECO:0000256" key="1">
    <source>
        <dbReference type="SAM" id="MobiDB-lite"/>
    </source>
</evidence>
<dbReference type="RefSeq" id="WP_378545090.1">
    <property type="nucleotide sequence ID" value="NZ_JBHSBA010000003.1"/>
</dbReference>
<name>A0ABV8KZE1_9NOCA</name>
<dbReference type="Pfam" id="PF13657">
    <property type="entry name" value="Couple_hipA"/>
    <property type="match status" value="1"/>
</dbReference>
<gene>
    <name evidence="3" type="ORF">ACFOW8_03060</name>
</gene>
<organism evidence="3 4">
    <name type="scientific">Nocardia rhizosphaerae</name>
    <dbReference type="NCBI Taxonomy" id="1691571"/>
    <lineage>
        <taxon>Bacteria</taxon>
        <taxon>Bacillati</taxon>
        <taxon>Actinomycetota</taxon>
        <taxon>Actinomycetes</taxon>
        <taxon>Mycobacteriales</taxon>
        <taxon>Nocardiaceae</taxon>
        <taxon>Nocardia</taxon>
    </lineage>
</organism>
<protein>
    <submittedName>
        <fullName evidence="3">HipA N-terminal domain-containing protein</fullName>
    </submittedName>
</protein>